<feature type="transmembrane region" description="Helical" evidence="4">
    <location>
        <begin position="220"/>
        <end position="243"/>
    </location>
</feature>
<dbReference type="AlphaFoldDB" id="A0A089YH38"/>
<dbReference type="GO" id="GO:0005886">
    <property type="term" value="C:plasma membrane"/>
    <property type="evidence" value="ECO:0007669"/>
    <property type="project" value="TreeGrafter"/>
</dbReference>
<dbReference type="InterPro" id="IPR011701">
    <property type="entry name" value="MFS"/>
</dbReference>
<sequence length="395" mass="40530">MSPRALPAADVSVRRRSLVAGCGAHAVHDGLTDVIYVLLPIWQSQFALSYAQIGLLRGAYSGMMAGFQLLASRGARRWGRERLLVGGTALAGLAYLLAGQAGGLGVLLVALLLGGLGASTQHPLASSIITDTHEAGDGVKQALSQYNFAGDIGKTLIPALVGLLLTVISWRTSATLIGLLGLAAALALWWLIPSHAATQAMQQKAPKTANGHGSFGGLRALILTGALDSAARMGFLTFLPFLLRSKGAGTAGIGLALTLLFVGGAFGKLLCGYLGARIGLMKTVWITELTTASLIVLAVFLPYAGLMVMLPLLGVVLNGTSSVLYGAVPDLAGAGKRERAFALFYTGTIGGGAVAPVVFGGLGDAVGVAWAVVGLAGVLLVTLPLVWWVERGVEI</sequence>
<dbReference type="GO" id="GO:0022857">
    <property type="term" value="F:transmembrane transporter activity"/>
    <property type="evidence" value="ECO:0007669"/>
    <property type="project" value="InterPro"/>
</dbReference>
<dbReference type="Gene3D" id="1.20.1250.20">
    <property type="entry name" value="MFS general substrate transporter like domains"/>
    <property type="match status" value="1"/>
</dbReference>
<dbReference type="KEGG" id="psw:LK03_17935"/>
<feature type="transmembrane region" description="Helical" evidence="4">
    <location>
        <begin position="340"/>
        <end position="362"/>
    </location>
</feature>
<dbReference type="InterPro" id="IPR036259">
    <property type="entry name" value="MFS_trans_sf"/>
</dbReference>
<proteinExistence type="predicted"/>
<feature type="transmembrane region" description="Helical" evidence="4">
    <location>
        <begin position="47"/>
        <end position="71"/>
    </location>
</feature>
<feature type="transmembrane region" description="Helical" evidence="4">
    <location>
        <begin position="249"/>
        <end position="271"/>
    </location>
</feature>
<protein>
    <submittedName>
        <fullName evidence="6">Membrane protein</fullName>
    </submittedName>
</protein>
<dbReference type="SUPFAM" id="SSF103473">
    <property type="entry name" value="MFS general substrate transporter"/>
    <property type="match status" value="1"/>
</dbReference>
<evidence type="ECO:0000256" key="4">
    <source>
        <dbReference type="SAM" id="Phobius"/>
    </source>
</evidence>
<evidence type="ECO:0000313" key="7">
    <source>
        <dbReference type="Proteomes" id="UP000029493"/>
    </source>
</evidence>
<keyword evidence="7" id="KW-1185">Reference proteome</keyword>
<dbReference type="Proteomes" id="UP000029493">
    <property type="component" value="Chromosome"/>
</dbReference>
<dbReference type="eggNOG" id="COG0477">
    <property type="taxonomic scope" value="Bacteria"/>
</dbReference>
<dbReference type="InterPro" id="IPR020846">
    <property type="entry name" value="MFS_dom"/>
</dbReference>
<gene>
    <name evidence="6" type="ORF">LK03_17935</name>
</gene>
<reference evidence="6 7" key="1">
    <citation type="submission" date="2014-09" db="EMBL/GenBank/DDBJ databases">
        <authorList>
            <person name="Chan K.-G."/>
        </authorList>
    </citation>
    <scope>NUCLEOTIDE SEQUENCE [LARGE SCALE GENOMIC DNA]</scope>
    <source>
        <strain evidence="6 7">ND07</strain>
    </source>
</reference>
<evidence type="ECO:0000256" key="1">
    <source>
        <dbReference type="ARBA" id="ARBA00022692"/>
    </source>
</evidence>
<feature type="transmembrane region" description="Helical" evidence="4">
    <location>
        <begin position="368"/>
        <end position="389"/>
    </location>
</feature>
<evidence type="ECO:0000256" key="2">
    <source>
        <dbReference type="ARBA" id="ARBA00022989"/>
    </source>
</evidence>
<feature type="transmembrane region" description="Helical" evidence="4">
    <location>
        <begin position="83"/>
        <end position="113"/>
    </location>
</feature>
<dbReference type="STRING" id="157783.LK03_17935"/>
<evidence type="ECO:0000313" key="6">
    <source>
        <dbReference type="EMBL" id="AIR91028.1"/>
    </source>
</evidence>
<accession>A0A089YH38</accession>
<dbReference type="PROSITE" id="PS50850">
    <property type="entry name" value="MFS"/>
    <property type="match status" value="1"/>
</dbReference>
<name>A0A089YH38_9PSED</name>
<evidence type="ECO:0000256" key="3">
    <source>
        <dbReference type="ARBA" id="ARBA00023136"/>
    </source>
</evidence>
<dbReference type="EMBL" id="CP009455">
    <property type="protein sequence ID" value="AIR91028.1"/>
    <property type="molecule type" value="Genomic_DNA"/>
</dbReference>
<dbReference type="PANTHER" id="PTHR43129:SF1">
    <property type="entry name" value="FOSMIDOMYCIN RESISTANCE PROTEIN"/>
    <property type="match status" value="1"/>
</dbReference>
<dbReference type="Pfam" id="PF07690">
    <property type="entry name" value="MFS_1"/>
    <property type="match status" value="2"/>
</dbReference>
<feature type="domain" description="Major facilitator superfamily (MFS) profile" evidence="5">
    <location>
        <begin position="1"/>
        <end position="394"/>
    </location>
</feature>
<organism evidence="6 7">
    <name type="scientific">Pseudomonas cremoricolorata</name>
    <dbReference type="NCBI Taxonomy" id="157783"/>
    <lineage>
        <taxon>Bacteria</taxon>
        <taxon>Pseudomonadati</taxon>
        <taxon>Pseudomonadota</taxon>
        <taxon>Gammaproteobacteria</taxon>
        <taxon>Pseudomonadales</taxon>
        <taxon>Pseudomonadaceae</taxon>
        <taxon>Pseudomonas</taxon>
    </lineage>
</organism>
<keyword evidence="2 4" id="KW-1133">Transmembrane helix</keyword>
<feature type="transmembrane region" description="Helical" evidence="4">
    <location>
        <begin position="168"/>
        <end position="192"/>
    </location>
</feature>
<dbReference type="PANTHER" id="PTHR43129">
    <property type="entry name" value="FOSMIDOMYCIN RESISTANCE PROTEIN"/>
    <property type="match status" value="1"/>
</dbReference>
<keyword evidence="3 4" id="KW-0472">Membrane</keyword>
<evidence type="ECO:0000259" key="5">
    <source>
        <dbReference type="PROSITE" id="PS50850"/>
    </source>
</evidence>
<feature type="transmembrane region" description="Helical" evidence="4">
    <location>
        <begin position="309"/>
        <end position="328"/>
    </location>
</feature>
<keyword evidence="1 4" id="KW-0812">Transmembrane</keyword>
<feature type="transmembrane region" description="Helical" evidence="4">
    <location>
        <begin position="283"/>
        <end position="303"/>
    </location>
</feature>